<dbReference type="EMBL" id="CASHSV030000001">
    <property type="protein sequence ID" value="CAJ2628133.1"/>
    <property type="molecule type" value="Genomic_DNA"/>
</dbReference>
<accession>A0ACB0I7Z9</accession>
<proteinExistence type="predicted"/>
<evidence type="ECO:0000313" key="1">
    <source>
        <dbReference type="EMBL" id="CAJ2628133.1"/>
    </source>
</evidence>
<organism evidence="1 2">
    <name type="scientific">Trifolium pratense</name>
    <name type="common">Red clover</name>
    <dbReference type="NCBI Taxonomy" id="57577"/>
    <lineage>
        <taxon>Eukaryota</taxon>
        <taxon>Viridiplantae</taxon>
        <taxon>Streptophyta</taxon>
        <taxon>Embryophyta</taxon>
        <taxon>Tracheophyta</taxon>
        <taxon>Spermatophyta</taxon>
        <taxon>Magnoliopsida</taxon>
        <taxon>eudicotyledons</taxon>
        <taxon>Gunneridae</taxon>
        <taxon>Pentapetalae</taxon>
        <taxon>rosids</taxon>
        <taxon>fabids</taxon>
        <taxon>Fabales</taxon>
        <taxon>Fabaceae</taxon>
        <taxon>Papilionoideae</taxon>
        <taxon>50 kb inversion clade</taxon>
        <taxon>NPAAA clade</taxon>
        <taxon>Hologalegina</taxon>
        <taxon>IRL clade</taxon>
        <taxon>Trifolieae</taxon>
        <taxon>Trifolium</taxon>
    </lineage>
</organism>
<dbReference type="Proteomes" id="UP001177021">
    <property type="component" value="Unassembled WGS sequence"/>
</dbReference>
<comment type="caution">
    <text evidence="1">The sequence shown here is derived from an EMBL/GenBank/DDBJ whole genome shotgun (WGS) entry which is preliminary data.</text>
</comment>
<gene>
    <name evidence="1" type="ORF">MILVUS5_LOCUS439</name>
</gene>
<reference evidence="1" key="1">
    <citation type="submission" date="2023-10" db="EMBL/GenBank/DDBJ databases">
        <authorList>
            <person name="Rodriguez Cubillos JULIANA M."/>
            <person name="De Vega J."/>
        </authorList>
    </citation>
    <scope>NUCLEOTIDE SEQUENCE</scope>
</reference>
<name>A0ACB0I7Z9_TRIPR</name>
<protein>
    <submittedName>
        <fullName evidence="1">Uncharacterized protein</fullName>
    </submittedName>
</protein>
<sequence>MGSLLLDQIKKQTTNFIQEKYKTARMTFTDVTGAELLAEEVTNKDDCSPDAKTMTQIAEASFDIDEYWRIVDVLHRRLYNVDWEEWRQSYKALVLLEFMLTHGPIDFAQEFQSDAEIIEELGSLTHIDERGFNWGFRMQKLSNEILKLLQGGEDLKQARLKALKITNEIQGFGSSLNSPSSSTSSPNSLFSDQLASPSSFCSFSTTSTSINNDNIDSNLKNIVPQKNNNNVDEMNNWDDPEAGEILIDSDDGDDSDGEVGKSKGFVSEMCSKIIGGNNNDRGKIEFRCISDVGRKDPKKRYDRQNSLWF</sequence>
<evidence type="ECO:0000313" key="2">
    <source>
        <dbReference type="Proteomes" id="UP001177021"/>
    </source>
</evidence>
<keyword evidence="2" id="KW-1185">Reference proteome</keyword>